<dbReference type="EMBL" id="JAQQLF010000006">
    <property type="protein sequence ID" value="MDC7716706.1"/>
    <property type="molecule type" value="Genomic_DNA"/>
</dbReference>
<accession>A0ABT5IWW7</accession>
<dbReference type="InterPro" id="IPR040442">
    <property type="entry name" value="Pyrv_kinase-like_dom_sf"/>
</dbReference>
<sequence>MHLDLLQTLLFVPAHRPERYAKALASGADAIIIDLEDAVGVQDKAGARALLAHWLGTQPPGCVLVRINGAHTPWFADDLAVCRAAAVAGIVVPKAESADELTQLAELCDKPLLPIIETAAGLAAVASLAACRHVVRLLFGKLDLAVDLGLDYPPPAGEDTDETVFAYARSRLVLASRLARLPPPLDGVFTALGDTPGLTRYVRNGLRAGFGGMLLIHPAQVAAVQAASRPDAAQLDWARRVSVASQQAAGAAICLDGAMVDAPVVLRARALLRRAGAA</sequence>
<reference evidence="5 6" key="1">
    <citation type="submission" date="2023-01" db="EMBL/GenBank/DDBJ databases">
        <title>Novel species of the genus Vogesella isolated from rivers.</title>
        <authorList>
            <person name="Lu H."/>
        </authorList>
    </citation>
    <scope>NUCLEOTIDE SEQUENCE [LARGE SCALE GENOMIC DNA]</scope>
    <source>
        <strain evidence="5 6">DC21W</strain>
    </source>
</reference>
<name>A0ABT5IWW7_9NEIS</name>
<gene>
    <name evidence="5" type="ORF">PQU95_05690</name>
</gene>
<evidence type="ECO:0000256" key="2">
    <source>
        <dbReference type="ARBA" id="ARBA00022723"/>
    </source>
</evidence>
<keyword evidence="5" id="KW-0456">Lyase</keyword>
<evidence type="ECO:0000259" key="4">
    <source>
        <dbReference type="Pfam" id="PF03328"/>
    </source>
</evidence>
<feature type="domain" description="HpcH/HpaI aldolase/citrate lyase" evidence="4">
    <location>
        <begin position="7"/>
        <end position="218"/>
    </location>
</feature>
<keyword evidence="6" id="KW-1185">Reference proteome</keyword>
<dbReference type="GO" id="GO:0016829">
    <property type="term" value="F:lyase activity"/>
    <property type="evidence" value="ECO:0007669"/>
    <property type="project" value="UniProtKB-KW"/>
</dbReference>
<dbReference type="PIRSF" id="PIRSF015582">
    <property type="entry name" value="Cit_lyase_B"/>
    <property type="match status" value="1"/>
</dbReference>
<dbReference type="Gene3D" id="3.20.20.60">
    <property type="entry name" value="Phosphoenolpyruvate-binding domains"/>
    <property type="match status" value="1"/>
</dbReference>
<dbReference type="InterPro" id="IPR015813">
    <property type="entry name" value="Pyrv/PenolPyrv_kinase-like_dom"/>
</dbReference>
<keyword evidence="3" id="KW-0460">Magnesium</keyword>
<dbReference type="Pfam" id="PF03328">
    <property type="entry name" value="HpcH_HpaI"/>
    <property type="match status" value="1"/>
</dbReference>
<proteinExistence type="predicted"/>
<dbReference type="PANTHER" id="PTHR32308">
    <property type="entry name" value="LYASE BETA SUBUNIT, PUTATIVE (AFU_ORTHOLOGUE AFUA_4G13030)-RELATED"/>
    <property type="match status" value="1"/>
</dbReference>
<protein>
    <submittedName>
        <fullName evidence="5">CoA ester lyase</fullName>
    </submittedName>
</protein>
<dbReference type="PANTHER" id="PTHR32308:SF10">
    <property type="entry name" value="CITRATE LYASE SUBUNIT BETA"/>
    <property type="match status" value="1"/>
</dbReference>
<evidence type="ECO:0000256" key="1">
    <source>
        <dbReference type="ARBA" id="ARBA00001946"/>
    </source>
</evidence>
<evidence type="ECO:0000256" key="3">
    <source>
        <dbReference type="ARBA" id="ARBA00022842"/>
    </source>
</evidence>
<evidence type="ECO:0000313" key="6">
    <source>
        <dbReference type="Proteomes" id="UP001219956"/>
    </source>
</evidence>
<dbReference type="Proteomes" id="UP001219956">
    <property type="component" value="Unassembled WGS sequence"/>
</dbReference>
<comment type="cofactor">
    <cofactor evidence="1">
        <name>Mg(2+)</name>
        <dbReference type="ChEBI" id="CHEBI:18420"/>
    </cofactor>
</comment>
<organism evidence="5 6">
    <name type="scientific">Vogesella aquatica</name>
    <dbReference type="NCBI Taxonomy" id="2984206"/>
    <lineage>
        <taxon>Bacteria</taxon>
        <taxon>Pseudomonadati</taxon>
        <taxon>Pseudomonadota</taxon>
        <taxon>Betaproteobacteria</taxon>
        <taxon>Neisseriales</taxon>
        <taxon>Chromobacteriaceae</taxon>
        <taxon>Vogesella</taxon>
    </lineage>
</organism>
<dbReference type="SUPFAM" id="SSF51621">
    <property type="entry name" value="Phosphoenolpyruvate/pyruvate domain"/>
    <property type="match status" value="1"/>
</dbReference>
<keyword evidence="2" id="KW-0479">Metal-binding</keyword>
<dbReference type="InterPro" id="IPR011206">
    <property type="entry name" value="Citrate_lyase_beta/mcl1/mcl2"/>
</dbReference>
<comment type="caution">
    <text evidence="5">The sequence shown here is derived from an EMBL/GenBank/DDBJ whole genome shotgun (WGS) entry which is preliminary data.</text>
</comment>
<evidence type="ECO:0000313" key="5">
    <source>
        <dbReference type="EMBL" id="MDC7716706.1"/>
    </source>
</evidence>
<dbReference type="RefSeq" id="WP_272751101.1">
    <property type="nucleotide sequence ID" value="NZ_JAQQLF010000006.1"/>
</dbReference>
<dbReference type="InterPro" id="IPR005000">
    <property type="entry name" value="Aldolase/citrate-lyase_domain"/>
</dbReference>